<organism evidence="15 16">
    <name type="scientific">Acidisoma silvae</name>
    <dbReference type="NCBI Taxonomy" id="2802396"/>
    <lineage>
        <taxon>Bacteria</taxon>
        <taxon>Pseudomonadati</taxon>
        <taxon>Pseudomonadota</taxon>
        <taxon>Alphaproteobacteria</taxon>
        <taxon>Acetobacterales</taxon>
        <taxon>Acidocellaceae</taxon>
        <taxon>Acidisoma</taxon>
    </lineage>
</organism>
<dbReference type="CDD" id="cd03215">
    <property type="entry name" value="ABC_Carb_Monos_II"/>
    <property type="match status" value="1"/>
</dbReference>
<dbReference type="InterPro" id="IPR050107">
    <property type="entry name" value="ABC_carbohydrate_import_ATPase"/>
</dbReference>
<feature type="domain" description="ABC transporter" evidence="14">
    <location>
        <begin position="264"/>
        <end position="507"/>
    </location>
</feature>
<evidence type="ECO:0000256" key="8">
    <source>
        <dbReference type="ARBA" id="ARBA00022741"/>
    </source>
</evidence>
<protein>
    <submittedName>
        <fullName evidence="15">ATP-binding cassette domain-containing protein</fullName>
    </submittedName>
</protein>
<evidence type="ECO:0000256" key="7">
    <source>
        <dbReference type="ARBA" id="ARBA00022737"/>
    </source>
</evidence>
<dbReference type="Pfam" id="PF00005">
    <property type="entry name" value="ABC_tran"/>
    <property type="match status" value="2"/>
</dbReference>
<evidence type="ECO:0000256" key="10">
    <source>
        <dbReference type="ARBA" id="ARBA00022967"/>
    </source>
</evidence>
<feature type="transmembrane region" description="Helical" evidence="13">
    <location>
        <begin position="786"/>
        <end position="805"/>
    </location>
</feature>
<gene>
    <name evidence="15" type="ORF">ASILVAE211_23010</name>
</gene>
<feature type="transmembrane region" description="Helical" evidence="13">
    <location>
        <begin position="566"/>
        <end position="585"/>
    </location>
</feature>
<accession>A0A963YVR1</accession>
<evidence type="ECO:0000256" key="12">
    <source>
        <dbReference type="ARBA" id="ARBA00023136"/>
    </source>
</evidence>
<keyword evidence="10" id="KW-1278">Translocase</keyword>
<dbReference type="PANTHER" id="PTHR43790">
    <property type="entry name" value="CARBOHYDRATE TRANSPORT ATP-BINDING PROTEIN MG119-RELATED"/>
    <property type="match status" value="1"/>
</dbReference>
<dbReference type="GO" id="GO:0022857">
    <property type="term" value="F:transmembrane transporter activity"/>
    <property type="evidence" value="ECO:0007669"/>
    <property type="project" value="InterPro"/>
</dbReference>
<keyword evidence="5" id="KW-0762">Sugar transport</keyword>
<name>A0A963YVR1_9PROT</name>
<dbReference type="GO" id="GO:0005886">
    <property type="term" value="C:plasma membrane"/>
    <property type="evidence" value="ECO:0007669"/>
    <property type="project" value="UniProtKB-SubCell"/>
</dbReference>
<dbReference type="PANTHER" id="PTHR43790:SF3">
    <property type="entry name" value="D-ALLOSE IMPORT ATP-BINDING PROTEIN ALSA-RELATED"/>
    <property type="match status" value="1"/>
</dbReference>
<dbReference type="SMART" id="SM00382">
    <property type="entry name" value="AAA"/>
    <property type="match status" value="2"/>
</dbReference>
<keyword evidence="8" id="KW-0547">Nucleotide-binding</keyword>
<evidence type="ECO:0000259" key="14">
    <source>
        <dbReference type="PROSITE" id="PS50893"/>
    </source>
</evidence>
<comment type="caution">
    <text evidence="15">The sequence shown here is derived from an EMBL/GenBank/DDBJ whole genome shotgun (WGS) entry which is preliminary data.</text>
</comment>
<keyword evidence="3" id="KW-0813">Transport</keyword>
<comment type="subcellular location">
    <subcellularLocation>
        <location evidence="2">Cell membrane</location>
        <topology evidence="2">Multi-pass membrane protein</topology>
    </subcellularLocation>
    <subcellularLocation>
        <location evidence="1">Cell membrane</location>
        <topology evidence="1">Peripheral membrane protein</topology>
    </subcellularLocation>
</comment>
<proteinExistence type="predicted"/>
<feature type="domain" description="ABC transporter" evidence="14">
    <location>
        <begin position="19"/>
        <end position="254"/>
    </location>
</feature>
<keyword evidence="4" id="KW-1003">Cell membrane</keyword>
<dbReference type="InterPro" id="IPR017871">
    <property type="entry name" value="ABC_transporter-like_CS"/>
</dbReference>
<feature type="transmembrane region" description="Helical" evidence="13">
    <location>
        <begin position="605"/>
        <end position="627"/>
    </location>
</feature>
<dbReference type="Gene3D" id="3.40.50.300">
    <property type="entry name" value="P-loop containing nucleotide triphosphate hydrolases"/>
    <property type="match status" value="2"/>
</dbReference>
<dbReference type="InterPro" id="IPR003593">
    <property type="entry name" value="AAA+_ATPase"/>
</dbReference>
<dbReference type="InterPro" id="IPR003439">
    <property type="entry name" value="ABC_transporter-like_ATP-bd"/>
</dbReference>
<keyword evidence="9 15" id="KW-0067">ATP-binding</keyword>
<dbReference type="CDD" id="cd06579">
    <property type="entry name" value="TM_PBP1_transp_AraH_like"/>
    <property type="match status" value="1"/>
</dbReference>
<evidence type="ECO:0000256" key="6">
    <source>
        <dbReference type="ARBA" id="ARBA00022692"/>
    </source>
</evidence>
<keyword evidence="12 13" id="KW-0472">Membrane</keyword>
<sequence>MITSPVQDRRPATDIATVLECRGIRKSFPGVLALDGVDLSIRQGEIHAFVGQNGAGKSTLVKVLTGVYAPSGGTILVEGKPVRFASPADAEAAGIVIVHQDQQMVGQFDVTRNVFLGREIVSGGLLDFKTMRAETEAALSRVGASFPATALVRDLTVAQRALAAIAAALTRAPRILILDEPTASLSDAEAEQLFAILRGLKESGVTVIYISHYLDEIFDLVDRITVLRDGRLVSTHAVDETSRQAIIDSMVGRALSQLYPKEPIPLGETALTVDGLSQGRKVRDVSLSVRRGEILGIAGLVGAGRTELAMALMGAAPRNGLVQLHGQVSRPSSPRAAKADGFALIPEDRRHEGLVTELTVRENLSLPTISRFARLGWLNLRAERAWTAGLIERLKIVPPNPRQITRNLSGGNQQKIVIGRWLSGASKVFIFDEPTTGVDVGSKVEIYRQMTEVARAGAAVIFISSDFEELVGMCDRVAVMRKGHILETLPAEGLDVPQLMAIATSGEPADRADALEDEAAVGRRSLGALLTRWGTVIGMLVVLAAIGIAAPDFLAPKNVFDVIKQGSLLALIALGLTSALVAGGFDMSVGAVSQFAANLASGTIGGGLGMAAGIGLGVGEGFLAGLLNAGLVLLFRIPPFVATLGTMFVAMGLSLLYNHGQALTLYDQPKFFFIGQGYFGPIPFIAILLLIVVAILHMLFKHTRTGVRMYAVGENLAAAQLRGVSRPRAVLASFITAGIILGFAGTVLAAYSYGASALATGFDFLISALAAAFLGTSLSRTGELSVIGTAIAAIFLAGLANGLVLLGISNLALPGIQGLVLILSILLGVVHKRGIGQVLIF</sequence>
<reference evidence="15" key="2">
    <citation type="submission" date="2021-01" db="EMBL/GenBank/DDBJ databases">
        <authorList>
            <person name="Mieszkin S."/>
            <person name="Pouder E."/>
            <person name="Alain K."/>
        </authorList>
    </citation>
    <scope>NUCLEOTIDE SEQUENCE</scope>
    <source>
        <strain evidence="15">HW T2.11</strain>
    </source>
</reference>
<dbReference type="InterPro" id="IPR001851">
    <property type="entry name" value="ABC_transp_permease"/>
</dbReference>
<dbReference type="RefSeq" id="WP_227323722.1">
    <property type="nucleotide sequence ID" value="NZ_JAESVB010000023.1"/>
</dbReference>
<evidence type="ECO:0000256" key="3">
    <source>
        <dbReference type="ARBA" id="ARBA00022448"/>
    </source>
</evidence>
<evidence type="ECO:0000313" key="16">
    <source>
        <dbReference type="Proteomes" id="UP000708298"/>
    </source>
</evidence>
<dbReference type="FunFam" id="3.40.50.300:FF:000127">
    <property type="entry name" value="Ribose import ATP-binding protein RbsA"/>
    <property type="match status" value="1"/>
</dbReference>
<dbReference type="GO" id="GO:0005524">
    <property type="term" value="F:ATP binding"/>
    <property type="evidence" value="ECO:0007669"/>
    <property type="project" value="UniProtKB-KW"/>
</dbReference>
<keyword evidence="6 13" id="KW-0812">Transmembrane</keyword>
<dbReference type="Pfam" id="PF02653">
    <property type="entry name" value="BPD_transp_2"/>
    <property type="match status" value="1"/>
</dbReference>
<evidence type="ECO:0000256" key="13">
    <source>
        <dbReference type="SAM" id="Phobius"/>
    </source>
</evidence>
<evidence type="ECO:0000256" key="9">
    <source>
        <dbReference type="ARBA" id="ARBA00022840"/>
    </source>
</evidence>
<feature type="transmembrane region" description="Helical" evidence="13">
    <location>
        <begin position="639"/>
        <end position="658"/>
    </location>
</feature>
<reference evidence="15" key="1">
    <citation type="journal article" date="2021" name="Microorganisms">
        <title>Acidisoma silvae sp. nov. and Acidisomacellulosilytica sp. nov., Two Acidophilic Bacteria Isolated from Decaying Wood, Hydrolyzing Cellulose and Producing Poly-3-hydroxybutyrate.</title>
        <authorList>
            <person name="Mieszkin S."/>
            <person name="Pouder E."/>
            <person name="Uroz S."/>
            <person name="Simon-Colin C."/>
            <person name="Alain K."/>
        </authorList>
    </citation>
    <scope>NUCLEOTIDE SEQUENCE</scope>
    <source>
        <strain evidence="15">HW T2.11</strain>
    </source>
</reference>
<feature type="transmembrane region" description="Helical" evidence="13">
    <location>
        <begin position="678"/>
        <end position="700"/>
    </location>
</feature>
<dbReference type="InterPro" id="IPR027417">
    <property type="entry name" value="P-loop_NTPase"/>
</dbReference>
<dbReference type="PROSITE" id="PS50893">
    <property type="entry name" value="ABC_TRANSPORTER_2"/>
    <property type="match status" value="2"/>
</dbReference>
<feature type="transmembrane region" description="Helical" evidence="13">
    <location>
        <begin position="533"/>
        <end position="554"/>
    </location>
</feature>
<dbReference type="GO" id="GO:0016887">
    <property type="term" value="F:ATP hydrolysis activity"/>
    <property type="evidence" value="ECO:0007669"/>
    <property type="project" value="InterPro"/>
</dbReference>
<dbReference type="AlphaFoldDB" id="A0A963YVR1"/>
<evidence type="ECO:0000313" key="15">
    <source>
        <dbReference type="EMBL" id="MCB8878077.1"/>
    </source>
</evidence>
<feature type="transmembrane region" description="Helical" evidence="13">
    <location>
        <begin position="729"/>
        <end position="751"/>
    </location>
</feature>
<dbReference type="EMBL" id="JAESVB010000023">
    <property type="protein sequence ID" value="MCB8878077.1"/>
    <property type="molecule type" value="Genomic_DNA"/>
</dbReference>
<dbReference type="PROSITE" id="PS00211">
    <property type="entry name" value="ABC_TRANSPORTER_1"/>
    <property type="match status" value="1"/>
</dbReference>
<keyword evidence="11 13" id="KW-1133">Transmembrane helix</keyword>
<evidence type="ECO:0000256" key="1">
    <source>
        <dbReference type="ARBA" id="ARBA00004202"/>
    </source>
</evidence>
<evidence type="ECO:0000256" key="5">
    <source>
        <dbReference type="ARBA" id="ARBA00022597"/>
    </source>
</evidence>
<dbReference type="SUPFAM" id="SSF52540">
    <property type="entry name" value="P-loop containing nucleoside triphosphate hydrolases"/>
    <property type="match status" value="2"/>
</dbReference>
<feature type="transmembrane region" description="Helical" evidence="13">
    <location>
        <begin position="757"/>
        <end position="774"/>
    </location>
</feature>
<keyword evidence="16" id="KW-1185">Reference proteome</keyword>
<feature type="transmembrane region" description="Helical" evidence="13">
    <location>
        <begin position="811"/>
        <end position="830"/>
    </location>
</feature>
<evidence type="ECO:0000256" key="4">
    <source>
        <dbReference type="ARBA" id="ARBA00022475"/>
    </source>
</evidence>
<evidence type="ECO:0000256" key="2">
    <source>
        <dbReference type="ARBA" id="ARBA00004651"/>
    </source>
</evidence>
<dbReference type="CDD" id="cd03216">
    <property type="entry name" value="ABC_Carb_Monos_I"/>
    <property type="match status" value="1"/>
</dbReference>
<keyword evidence="7" id="KW-0677">Repeat</keyword>
<evidence type="ECO:0000256" key="11">
    <source>
        <dbReference type="ARBA" id="ARBA00022989"/>
    </source>
</evidence>
<dbReference type="Proteomes" id="UP000708298">
    <property type="component" value="Unassembled WGS sequence"/>
</dbReference>